<organism evidence="1 2">
    <name type="scientific">Neisseria sicca ATCC 29256</name>
    <dbReference type="NCBI Taxonomy" id="547045"/>
    <lineage>
        <taxon>Bacteria</taxon>
        <taxon>Pseudomonadati</taxon>
        <taxon>Pseudomonadota</taxon>
        <taxon>Betaproteobacteria</taxon>
        <taxon>Neisseriales</taxon>
        <taxon>Neisseriaceae</taxon>
        <taxon>Neisseria</taxon>
    </lineage>
</organism>
<proteinExistence type="predicted"/>
<sequence length="56" mass="6505">MLRYSGLTLNQDKARQRRTGLKLIHYKKRSSESPLIFQTTFGFPDLYCFCSVFIAG</sequence>
<evidence type="ECO:0000313" key="2">
    <source>
        <dbReference type="Proteomes" id="UP000005365"/>
    </source>
</evidence>
<name>C6M6W6_NEISI</name>
<dbReference type="EMBL" id="ACKO02000014">
    <property type="protein sequence ID" value="EET43870.1"/>
    <property type="molecule type" value="Genomic_DNA"/>
</dbReference>
<accession>C6M6W6</accession>
<protein>
    <submittedName>
        <fullName evidence="1">Uncharacterized protein</fullName>
    </submittedName>
</protein>
<reference evidence="1" key="1">
    <citation type="submission" date="2009-07" db="EMBL/GenBank/DDBJ databases">
        <authorList>
            <person name="Weinstock G."/>
            <person name="Sodergren E."/>
            <person name="Clifton S."/>
            <person name="Fulton L."/>
            <person name="Fulton B."/>
            <person name="Courtney L."/>
            <person name="Fronick C."/>
            <person name="Harrison M."/>
            <person name="Strong C."/>
            <person name="Farmer C."/>
            <person name="Delahaunty K."/>
            <person name="Markovic C."/>
            <person name="Hall O."/>
            <person name="Minx P."/>
            <person name="Tomlinson C."/>
            <person name="Mitreva M."/>
            <person name="Nelson J."/>
            <person name="Hou S."/>
            <person name="Wollam A."/>
            <person name="Pepin K.H."/>
            <person name="Johnson M."/>
            <person name="Bhonagiri V."/>
            <person name="Nash W.E."/>
            <person name="Warren W."/>
            <person name="Chinwalla A."/>
            <person name="Mardis E.R."/>
            <person name="Wilson R.K."/>
        </authorList>
    </citation>
    <scope>NUCLEOTIDE SEQUENCE [LARGE SCALE GENOMIC DNA]</scope>
    <source>
        <strain evidence="1">ATCC 29256</strain>
    </source>
</reference>
<gene>
    <name evidence="1" type="ORF">NEISICOT_02269</name>
</gene>
<dbReference type="Proteomes" id="UP000005365">
    <property type="component" value="Unassembled WGS sequence"/>
</dbReference>
<comment type="caution">
    <text evidence="1">The sequence shown here is derived from an EMBL/GenBank/DDBJ whole genome shotgun (WGS) entry which is preliminary data.</text>
</comment>
<evidence type="ECO:0000313" key="1">
    <source>
        <dbReference type="EMBL" id="EET43870.1"/>
    </source>
</evidence>
<keyword evidence="2" id="KW-1185">Reference proteome</keyword>
<dbReference type="AlphaFoldDB" id="C6M6W6"/>